<dbReference type="InterPro" id="IPR052935">
    <property type="entry name" value="Mg2+_PAP"/>
</dbReference>
<evidence type="ECO:0000313" key="2">
    <source>
        <dbReference type="EMBL" id="GBF04530.1"/>
    </source>
</evidence>
<protein>
    <recommendedName>
        <fullName evidence="1">Phosphatidate phosphatase APP1 catalytic domain-containing protein</fullName>
    </recommendedName>
</protein>
<keyword evidence="3" id="KW-1185">Reference proteome</keyword>
<dbReference type="Proteomes" id="UP000236569">
    <property type="component" value="Unassembled WGS sequence"/>
</dbReference>
<sequence length="240" mass="25481">MALNVPRNLARLLPGSLPGVPVTCQPERGPAVRVVTDLPGYATRPLPTGTMGATTVRVQGAAPVQLPPPAFPGAAHLTVTDLDDTVIVTGVVQGWTLRSGLTANGTTRPLFPDVPALLRGQAARGPVISLSNSPDGLTVSLRTLLHVRGLPEGPLFFREGAAEHKSRVLDTLARTTTARFTLIGDSGERDPETYARFVREHPGRAERLLIRDVGTPARRQEVGRRLTPLGVPFGFLPAAP</sequence>
<dbReference type="InterPro" id="IPR019236">
    <property type="entry name" value="APP1_cat"/>
</dbReference>
<accession>A0A2I9D311</accession>
<dbReference type="RefSeq" id="WP_165794058.1">
    <property type="nucleotide sequence ID" value="NZ_BFAG01000002.1"/>
</dbReference>
<dbReference type="GO" id="GO:0008195">
    <property type="term" value="F:phosphatidate phosphatase activity"/>
    <property type="evidence" value="ECO:0007669"/>
    <property type="project" value="InterPro"/>
</dbReference>
<organism evidence="2 3">
    <name type="scientific">Deinococcus aerius</name>
    <dbReference type="NCBI Taxonomy" id="200253"/>
    <lineage>
        <taxon>Bacteria</taxon>
        <taxon>Thermotogati</taxon>
        <taxon>Deinococcota</taxon>
        <taxon>Deinococci</taxon>
        <taxon>Deinococcales</taxon>
        <taxon>Deinococcaceae</taxon>
        <taxon>Deinococcus</taxon>
    </lineage>
</organism>
<reference evidence="3" key="1">
    <citation type="submission" date="2018-01" db="EMBL/GenBank/DDBJ databases">
        <title>Draft Genome Sequence of the Radioresistant Bacterium Deinococcus aerius TR0125, Isolated from the Higher Atmosphere above Japan.</title>
        <authorList>
            <person name="Satoh K."/>
            <person name="Arai H."/>
            <person name="Sanzen T."/>
            <person name="Kawaguchi Y."/>
            <person name="Hayashi H."/>
            <person name="Yokobori S."/>
            <person name="Yamagishi A."/>
            <person name="Oono Y."/>
            <person name="Narumi I."/>
        </authorList>
    </citation>
    <scope>NUCLEOTIDE SEQUENCE [LARGE SCALE GENOMIC DNA]</scope>
    <source>
        <strain evidence="3">TR0125</strain>
    </source>
</reference>
<gene>
    <name evidence="2" type="ORF">DAERI_020127</name>
</gene>
<dbReference type="Pfam" id="PF09949">
    <property type="entry name" value="APP1_cat"/>
    <property type="match status" value="1"/>
</dbReference>
<dbReference type="EMBL" id="BFAG01000002">
    <property type="protein sequence ID" value="GBF04530.1"/>
    <property type="molecule type" value="Genomic_DNA"/>
</dbReference>
<proteinExistence type="predicted"/>
<evidence type="ECO:0000313" key="3">
    <source>
        <dbReference type="Proteomes" id="UP000236569"/>
    </source>
</evidence>
<evidence type="ECO:0000259" key="1">
    <source>
        <dbReference type="Pfam" id="PF09949"/>
    </source>
</evidence>
<comment type="caution">
    <text evidence="2">The sequence shown here is derived from an EMBL/GenBank/DDBJ whole genome shotgun (WGS) entry which is preliminary data.</text>
</comment>
<feature type="domain" description="Phosphatidate phosphatase APP1 catalytic" evidence="1">
    <location>
        <begin position="78"/>
        <end position="212"/>
    </location>
</feature>
<dbReference type="PANTHER" id="PTHR28208:SF3">
    <property type="entry name" value="PHOSPHATIDATE PHOSPHATASE APP1"/>
    <property type="match status" value="1"/>
</dbReference>
<dbReference type="PANTHER" id="PTHR28208">
    <property type="entry name" value="PHOSPHATIDATE PHOSPHATASE APP1"/>
    <property type="match status" value="1"/>
</dbReference>
<dbReference type="AlphaFoldDB" id="A0A2I9D311"/>
<name>A0A2I9D311_9DEIO</name>